<protein>
    <submittedName>
        <fullName evidence="8">KDO2-lipid IV(A) lauroyltransferase</fullName>
    </submittedName>
</protein>
<keyword evidence="2" id="KW-1003">Cell membrane</keyword>
<evidence type="ECO:0000313" key="9">
    <source>
        <dbReference type="Proteomes" id="UP000199514"/>
    </source>
</evidence>
<dbReference type="EMBL" id="FOLE01000006">
    <property type="protein sequence ID" value="SFC55173.1"/>
    <property type="molecule type" value="Genomic_DNA"/>
</dbReference>
<keyword evidence="9" id="KW-1185">Reference proteome</keyword>
<proteinExistence type="predicted"/>
<reference evidence="8 9" key="1">
    <citation type="submission" date="2016-10" db="EMBL/GenBank/DDBJ databases">
        <authorList>
            <person name="de Groot N.N."/>
        </authorList>
    </citation>
    <scope>NUCLEOTIDE SEQUENCE [LARGE SCALE GENOMIC DNA]</scope>
    <source>
        <strain evidence="8 9">DSM 6793</strain>
    </source>
</reference>
<keyword evidence="7" id="KW-1133">Transmembrane helix</keyword>
<evidence type="ECO:0000256" key="2">
    <source>
        <dbReference type="ARBA" id="ARBA00022475"/>
    </source>
</evidence>
<dbReference type="OrthoDB" id="9801955at2"/>
<dbReference type="GO" id="GO:0016746">
    <property type="term" value="F:acyltransferase activity"/>
    <property type="evidence" value="ECO:0007669"/>
    <property type="project" value="UniProtKB-KW"/>
</dbReference>
<keyword evidence="4 8" id="KW-0808">Transferase</keyword>
<evidence type="ECO:0000256" key="5">
    <source>
        <dbReference type="ARBA" id="ARBA00023136"/>
    </source>
</evidence>
<sequence>MFFIRLISKLPFWALYLISDFLYVLMAHVIGYRRKVIIENLQKCFPEKSAAELDAISKDFYRNLCDVIVETFKVLDMNVEQMQQRVQTTNLPLLTDMLDAGTPVLIMTTHQCNWEWLLPGCGTAFSYPTHGAYKPLHNQFFDKVMLSIRSRFGAKLIADTQILRESLRYKDEVRVVALVADQTPSSPKLAYKTLFLHRPTAFFTGTERLAYSLGYPVIFAEMKRVKRGFYEVTYHDIAKPPYDKNSHQILEGYVRQTEAAIRRAPSNWLWSHRRWKHHVDLD</sequence>
<dbReference type="InterPro" id="IPR004960">
    <property type="entry name" value="LipA_acyltrans"/>
</dbReference>
<dbReference type="CDD" id="cd07984">
    <property type="entry name" value="LPLAT_LABLAT-like"/>
    <property type="match status" value="1"/>
</dbReference>
<accession>A0A1I1KAQ3</accession>
<dbReference type="PANTHER" id="PTHR30606:SF10">
    <property type="entry name" value="PHOSPHATIDYLINOSITOL MANNOSIDE ACYLTRANSFERASE"/>
    <property type="match status" value="1"/>
</dbReference>
<dbReference type="STRING" id="927664.SAMN05421780_106225"/>
<keyword evidence="3" id="KW-0997">Cell inner membrane</keyword>
<dbReference type="PANTHER" id="PTHR30606">
    <property type="entry name" value="LIPID A BIOSYNTHESIS LAUROYL ACYLTRANSFERASE"/>
    <property type="match status" value="1"/>
</dbReference>
<evidence type="ECO:0000313" key="8">
    <source>
        <dbReference type="EMBL" id="SFC55173.1"/>
    </source>
</evidence>
<organism evidence="8 9">
    <name type="scientific">Flexibacter flexilis DSM 6793</name>
    <dbReference type="NCBI Taxonomy" id="927664"/>
    <lineage>
        <taxon>Bacteria</taxon>
        <taxon>Pseudomonadati</taxon>
        <taxon>Bacteroidota</taxon>
        <taxon>Cytophagia</taxon>
        <taxon>Cytophagales</taxon>
        <taxon>Flexibacteraceae</taxon>
        <taxon>Flexibacter</taxon>
    </lineage>
</organism>
<evidence type="ECO:0000256" key="3">
    <source>
        <dbReference type="ARBA" id="ARBA00022519"/>
    </source>
</evidence>
<dbReference type="Proteomes" id="UP000199514">
    <property type="component" value="Unassembled WGS sequence"/>
</dbReference>
<name>A0A1I1KAQ3_9BACT</name>
<evidence type="ECO:0000256" key="4">
    <source>
        <dbReference type="ARBA" id="ARBA00022679"/>
    </source>
</evidence>
<comment type="subcellular location">
    <subcellularLocation>
        <location evidence="1">Cell inner membrane</location>
    </subcellularLocation>
</comment>
<dbReference type="GO" id="GO:0005886">
    <property type="term" value="C:plasma membrane"/>
    <property type="evidence" value="ECO:0007669"/>
    <property type="project" value="UniProtKB-SubCell"/>
</dbReference>
<gene>
    <name evidence="8" type="ORF">SAMN05421780_106225</name>
</gene>
<evidence type="ECO:0000256" key="7">
    <source>
        <dbReference type="SAM" id="Phobius"/>
    </source>
</evidence>
<dbReference type="AlphaFoldDB" id="A0A1I1KAQ3"/>
<dbReference type="GO" id="GO:0009247">
    <property type="term" value="P:glycolipid biosynthetic process"/>
    <property type="evidence" value="ECO:0007669"/>
    <property type="project" value="UniProtKB-ARBA"/>
</dbReference>
<keyword evidence="5 7" id="KW-0472">Membrane</keyword>
<feature type="transmembrane region" description="Helical" evidence="7">
    <location>
        <begin position="12"/>
        <end position="32"/>
    </location>
</feature>
<keyword evidence="6" id="KW-0012">Acyltransferase</keyword>
<keyword evidence="7" id="KW-0812">Transmembrane</keyword>
<evidence type="ECO:0000256" key="6">
    <source>
        <dbReference type="ARBA" id="ARBA00023315"/>
    </source>
</evidence>
<evidence type="ECO:0000256" key="1">
    <source>
        <dbReference type="ARBA" id="ARBA00004533"/>
    </source>
</evidence>
<dbReference type="Pfam" id="PF03279">
    <property type="entry name" value="Lip_A_acyltrans"/>
    <property type="match status" value="1"/>
</dbReference>